<dbReference type="InterPro" id="IPR036890">
    <property type="entry name" value="HATPase_C_sf"/>
</dbReference>
<dbReference type="RefSeq" id="WP_073228685.1">
    <property type="nucleotide sequence ID" value="NZ_FQUQ01000001.1"/>
</dbReference>
<feature type="domain" description="Signal transduction histidine kinase internal region" evidence="2">
    <location>
        <begin position="149"/>
        <end position="223"/>
    </location>
</feature>
<dbReference type="PANTHER" id="PTHR34220">
    <property type="entry name" value="SENSOR HISTIDINE KINASE YPDA"/>
    <property type="match status" value="1"/>
</dbReference>
<dbReference type="InterPro" id="IPR010559">
    <property type="entry name" value="Sig_transdc_His_kin_internal"/>
</dbReference>
<organism evidence="3 4">
    <name type="scientific">Pedobacter caeni</name>
    <dbReference type="NCBI Taxonomy" id="288992"/>
    <lineage>
        <taxon>Bacteria</taxon>
        <taxon>Pseudomonadati</taxon>
        <taxon>Bacteroidota</taxon>
        <taxon>Sphingobacteriia</taxon>
        <taxon>Sphingobacteriales</taxon>
        <taxon>Sphingobacteriaceae</taxon>
        <taxon>Pedobacter</taxon>
    </lineage>
</organism>
<dbReference type="STRING" id="288992.SAMN04488522_1011229"/>
<feature type="transmembrane region" description="Helical" evidence="1">
    <location>
        <begin position="74"/>
        <end position="92"/>
    </location>
</feature>
<gene>
    <name evidence="3" type="ORF">SAMN04488522_1011229</name>
</gene>
<evidence type="ECO:0000256" key="1">
    <source>
        <dbReference type="SAM" id="Phobius"/>
    </source>
</evidence>
<name>A0A1M4WDG4_9SPHI</name>
<keyword evidence="4" id="KW-1185">Reference proteome</keyword>
<feature type="transmembrane region" description="Helical" evidence="1">
    <location>
        <begin position="125"/>
        <end position="142"/>
    </location>
</feature>
<protein>
    <submittedName>
        <fullName evidence="3">Histidine kinase</fullName>
    </submittedName>
</protein>
<feature type="transmembrane region" description="Helical" evidence="1">
    <location>
        <begin position="40"/>
        <end position="62"/>
    </location>
</feature>
<evidence type="ECO:0000313" key="4">
    <source>
        <dbReference type="Proteomes" id="UP000184287"/>
    </source>
</evidence>
<accession>A0A1M4WDG4</accession>
<dbReference type="Pfam" id="PF06580">
    <property type="entry name" value="His_kinase"/>
    <property type="match status" value="1"/>
</dbReference>
<dbReference type="AlphaFoldDB" id="A0A1M4WDG4"/>
<dbReference type="InterPro" id="IPR050640">
    <property type="entry name" value="Bact_2-comp_sensor_kinase"/>
</dbReference>
<feature type="transmembrane region" description="Helical" evidence="1">
    <location>
        <begin position="12"/>
        <end position="28"/>
    </location>
</feature>
<sequence length="343" mass="40854">MNNTTLSKQSERLVHLLFWMLTAYFTFVTDSFEFRFVLPNLFYCTYVIVFVATFYFHYLVIMKWVFKVFQWKRLCFGVFISYLVFTGLRWFAEQFLTGILFNQINYTNPSFFGYLGDNVYYSSKPIMFSSFLWYFIYFIHLLEEKKNTEIKFLKAQINPHFVFNTLNNIYSMVYFQSDKSLLAISKLSEVMRFTTYYSQRERINLSEEINYIKAYVELEQFRHVENDFVKLNIHADDESIEIPPYILSPLIENALKHGLTSNQHPIIVDIRTDSKKLSFVVSNEMGTQKKDKLGGIGLDNLKNRLEIYYPNAHELILTSENNRFRAQLQIDLSTLKKSIRDKK</sequence>
<keyword evidence="1" id="KW-0472">Membrane</keyword>
<dbReference type="Proteomes" id="UP000184287">
    <property type="component" value="Unassembled WGS sequence"/>
</dbReference>
<keyword evidence="1" id="KW-1133">Transmembrane helix</keyword>
<dbReference type="EMBL" id="FQUQ01000001">
    <property type="protein sequence ID" value="SHE79264.1"/>
    <property type="molecule type" value="Genomic_DNA"/>
</dbReference>
<keyword evidence="1" id="KW-0812">Transmembrane</keyword>
<proteinExistence type="predicted"/>
<dbReference type="Gene3D" id="3.30.565.10">
    <property type="entry name" value="Histidine kinase-like ATPase, C-terminal domain"/>
    <property type="match status" value="1"/>
</dbReference>
<dbReference type="PANTHER" id="PTHR34220:SF7">
    <property type="entry name" value="SENSOR HISTIDINE KINASE YPDA"/>
    <property type="match status" value="1"/>
</dbReference>
<dbReference type="GO" id="GO:0016020">
    <property type="term" value="C:membrane"/>
    <property type="evidence" value="ECO:0007669"/>
    <property type="project" value="InterPro"/>
</dbReference>
<evidence type="ECO:0000259" key="2">
    <source>
        <dbReference type="Pfam" id="PF06580"/>
    </source>
</evidence>
<reference evidence="4" key="1">
    <citation type="submission" date="2016-11" db="EMBL/GenBank/DDBJ databases">
        <authorList>
            <person name="Varghese N."/>
            <person name="Submissions S."/>
        </authorList>
    </citation>
    <scope>NUCLEOTIDE SEQUENCE [LARGE SCALE GENOMIC DNA]</scope>
    <source>
        <strain evidence="4">DSM 16990</strain>
    </source>
</reference>
<keyword evidence="3" id="KW-0418">Kinase</keyword>
<dbReference type="OrthoDB" id="9792992at2"/>
<keyword evidence="3" id="KW-0808">Transferase</keyword>
<evidence type="ECO:0000313" key="3">
    <source>
        <dbReference type="EMBL" id="SHE79264.1"/>
    </source>
</evidence>
<dbReference type="GO" id="GO:0000155">
    <property type="term" value="F:phosphorelay sensor kinase activity"/>
    <property type="evidence" value="ECO:0007669"/>
    <property type="project" value="InterPro"/>
</dbReference>